<protein>
    <submittedName>
        <fullName evidence="1">Uncharacterized protein</fullName>
    </submittedName>
</protein>
<sequence length="148" mass="17349">IRILMDKNAKATAENNKYIETLKDDLKKVEFDLQDTLKKSGEEAIKPKCGWAHFKAMKDKIVIKDESETIKEIEKKLPSFADLLIKYVETYSIRKDKLNQLVKDQIIRIEVLETVTVEKQDKKFEYKYTGEDKYIFLLNTLVKSADKI</sequence>
<evidence type="ECO:0000313" key="1">
    <source>
        <dbReference type="EMBL" id="GAI92876.1"/>
    </source>
</evidence>
<dbReference type="AlphaFoldDB" id="X1TNC4"/>
<comment type="caution">
    <text evidence="1">The sequence shown here is derived from an EMBL/GenBank/DDBJ whole genome shotgun (WGS) entry which is preliminary data.</text>
</comment>
<name>X1TNC4_9ZZZZ</name>
<proteinExistence type="predicted"/>
<feature type="non-terminal residue" evidence="1">
    <location>
        <position position="1"/>
    </location>
</feature>
<dbReference type="EMBL" id="BARW01023194">
    <property type="protein sequence ID" value="GAI92876.1"/>
    <property type="molecule type" value="Genomic_DNA"/>
</dbReference>
<gene>
    <name evidence="1" type="ORF">S12H4_38521</name>
</gene>
<reference evidence="1" key="1">
    <citation type="journal article" date="2014" name="Front. Microbiol.">
        <title>High frequency of phylogenetically diverse reductive dehalogenase-homologous genes in deep subseafloor sedimentary metagenomes.</title>
        <authorList>
            <person name="Kawai M."/>
            <person name="Futagami T."/>
            <person name="Toyoda A."/>
            <person name="Takaki Y."/>
            <person name="Nishi S."/>
            <person name="Hori S."/>
            <person name="Arai W."/>
            <person name="Tsubouchi T."/>
            <person name="Morono Y."/>
            <person name="Uchiyama I."/>
            <person name="Ito T."/>
            <person name="Fujiyama A."/>
            <person name="Inagaki F."/>
            <person name="Takami H."/>
        </authorList>
    </citation>
    <scope>NUCLEOTIDE SEQUENCE</scope>
    <source>
        <strain evidence="1">Expedition CK06-06</strain>
    </source>
</reference>
<organism evidence="1">
    <name type="scientific">marine sediment metagenome</name>
    <dbReference type="NCBI Taxonomy" id="412755"/>
    <lineage>
        <taxon>unclassified sequences</taxon>
        <taxon>metagenomes</taxon>
        <taxon>ecological metagenomes</taxon>
    </lineage>
</organism>
<accession>X1TNC4</accession>